<dbReference type="EMBL" id="AWQS01000093">
    <property type="protein sequence ID" value="EWT05703.1"/>
    <property type="molecule type" value="Genomic_DNA"/>
</dbReference>
<evidence type="ECO:0000256" key="1">
    <source>
        <dbReference type="SAM" id="MobiDB-lite"/>
    </source>
</evidence>
<evidence type="ECO:0000313" key="4">
    <source>
        <dbReference type="Proteomes" id="UP000019494"/>
    </source>
</evidence>
<evidence type="ECO:0000259" key="2">
    <source>
        <dbReference type="Pfam" id="PF20254"/>
    </source>
</evidence>
<dbReference type="Pfam" id="PF20254">
    <property type="entry name" value="DMFA2_C"/>
    <property type="match status" value="1"/>
</dbReference>
<name>W9GLJ9_9MICO</name>
<protein>
    <recommendedName>
        <fullName evidence="2">N,N-dimethylformamidase beta subunit-like C-terminal domain-containing protein</fullName>
    </recommendedName>
</protein>
<organism evidence="3 4">
    <name type="scientific">Intrasporangium chromatireducens Q5-1</name>
    <dbReference type="NCBI Taxonomy" id="584657"/>
    <lineage>
        <taxon>Bacteria</taxon>
        <taxon>Bacillati</taxon>
        <taxon>Actinomycetota</taxon>
        <taxon>Actinomycetes</taxon>
        <taxon>Micrococcales</taxon>
        <taxon>Intrasporangiaceae</taxon>
        <taxon>Intrasporangium</taxon>
    </lineage>
</organism>
<keyword evidence="4" id="KW-1185">Reference proteome</keyword>
<accession>W9GLJ9</accession>
<evidence type="ECO:0000313" key="3">
    <source>
        <dbReference type="EMBL" id="EWT05703.1"/>
    </source>
</evidence>
<sequence>MAPGQPAVLRLSSGIGSVTVTAYRLGHYGGAGARRVWASEPLRVTRQAQPTADAHGTVRCSWPVTTQIDTAGWPEGSYLLRLDAGGRARYVPLTVRSTSARGRLVLVSATTSYQAYNQWGGYSLYKGPDGSFGTRARVVSFDRPYDLEGARHVLNFEIGPVQAAERLGLDLAYLTSWELHHQPGVLAGSVGVVSLGHDEYWSVPMRRAVEQARDGGTNVAFLGANAVYWRVRLDGAGRMLTCYKSGTEDPDQGRPDTSAKWRADPQPEPENSLTGMLYEAFPADADLVVHDPGFFLFDGLGLRRGDRVAGLVATEIDRAYPIRGTPANLQVVAHSPVAVAGKPPTHSDLTYYTVPSGAGVLSVGTMGWCTALRGPSAKHRIDAASVQFARAVTGRLFTAMAAGPLGQAHAARGNLGSLGASPFTSTGSGGPVARS</sequence>
<proteinExistence type="predicted"/>
<comment type="caution">
    <text evidence="3">The sequence shown here is derived from an EMBL/GenBank/DDBJ whole genome shotgun (WGS) entry which is preliminary data.</text>
</comment>
<dbReference type="AlphaFoldDB" id="W9GLJ9"/>
<reference evidence="4" key="1">
    <citation type="submission" date="2013-08" db="EMBL/GenBank/DDBJ databases">
        <title>Intrasporangium oryzae NRRL B-24470.</title>
        <authorList>
            <person name="Liu H."/>
            <person name="Wang G."/>
        </authorList>
    </citation>
    <scope>NUCLEOTIDE SEQUENCE [LARGE SCALE GENOMIC DNA]</scope>
    <source>
        <strain evidence="4">Q5-1</strain>
    </source>
</reference>
<feature type="compositionally biased region" description="Basic and acidic residues" evidence="1">
    <location>
        <begin position="251"/>
        <end position="265"/>
    </location>
</feature>
<dbReference type="InterPro" id="IPR046540">
    <property type="entry name" value="DMFA2_C"/>
</dbReference>
<gene>
    <name evidence="3" type="ORF">N864_02925</name>
</gene>
<feature type="region of interest" description="Disordered" evidence="1">
    <location>
        <begin position="244"/>
        <end position="269"/>
    </location>
</feature>
<dbReference type="PATRIC" id="fig|584657.3.peg.2401"/>
<feature type="domain" description="N,N-dimethylformamidase beta subunit-like C-terminal" evidence="2">
    <location>
        <begin position="19"/>
        <end position="373"/>
    </location>
</feature>
<dbReference type="Proteomes" id="UP000019494">
    <property type="component" value="Unassembled WGS sequence"/>
</dbReference>